<dbReference type="InterPro" id="IPR001182">
    <property type="entry name" value="FtsW/RodA"/>
</dbReference>
<protein>
    <submittedName>
        <fullName evidence="7">FtsW/RodA/SpoVE family cell cycle protein</fullName>
    </submittedName>
</protein>
<keyword evidence="4 6" id="KW-1133">Transmembrane helix</keyword>
<evidence type="ECO:0000313" key="8">
    <source>
        <dbReference type="Proteomes" id="UP001579974"/>
    </source>
</evidence>
<dbReference type="NCBIfam" id="NF038403">
    <property type="entry name" value="perm_prefix_1"/>
    <property type="match status" value="1"/>
</dbReference>
<dbReference type="PANTHER" id="PTHR30474:SF1">
    <property type="entry name" value="PEPTIDOGLYCAN GLYCOSYLTRANSFERASE MRDB"/>
    <property type="match status" value="1"/>
</dbReference>
<feature type="transmembrane region" description="Helical" evidence="6">
    <location>
        <begin position="307"/>
        <end position="328"/>
    </location>
</feature>
<dbReference type="EMBL" id="JBDXSU010000007">
    <property type="protein sequence ID" value="MFB5190845.1"/>
    <property type="molecule type" value="Genomic_DNA"/>
</dbReference>
<feature type="transmembrane region" description="Helical" evidence="6">
    <location>
        <begin position="334"/>
        <end position="355"/>
    </location>
</feature>
<evidence type="ECO:0000256" key="4">
    <source>
        <dbReference type="ARBA" id="ARBA00022989"/>
    </source>
</evidence>
<name>A0ABV5AG86_9BACL</name>
<proteinExistence type="predicted"/>
<dbReference type="PANTHER" id="PTHR30474">
    <property type="entry name" value="CELL CYCLE PROTEIN"/>
    <property type="match status" value="1"/>
</dbReference>
<reference evidence="7 8" key="1">
    <citation type="journal article" date="2024" name="Int. J. Mol. Sci.">
        <title>Exploration of Alicyclobacillus spp. Genome in Search of Antibiotic Resistance.</title>
        <authorList>
            <person name="Bucka-Kolendo J."/>
            <person name="Kiousi D.E."/>
            <person name="Dekowska A."/>
            <person name="Mikolajczuk-Szczyrba A."/>
            <person name="Karadedos D.M."/>
            <person name="Michael P."/>
            <person name="Galanis A."/>
            <person name="Sokolowska B."/>
        </authorList>
    </citation>
    <scope>NUCLEOTIDE SEQUENCE [LARGE SCALE GENOMIC DNA]</scope>
    <source>
        <strain evidence="7 8">KKP 3000</strain>
    </source>
</reference>
<dbReference type="Pfam" id="PF01098">
    <property type="entry name" value="FTSW_RODA_SPOVE"/>
    <property type="match status" value="1"/>
</dbReference>
<feature type="transmembrane region" description="Helical" evidence="6">
    <location>
        <begin position="401"/>
        <end position="423"/>
    </location>
</feature>
<feature type="transmembrane region" description="Helical" evidence="6">
    <location>
        <begin position="367"/>
        <end position="395"/>
    </location>
</feature>
<keyword evidence="5 6" id="KW-0472">Membrane</keyword>
<evidence type="ECO:0000256" key="6">
    <source>
        <dbReference type="SAM" id="Phobius"/>
    </source>
</evidence>
<keyword evidence="8" id="KW-1185">Reference proteome</keyword>
<feature type="transmembrane region" description="Helical" evidence="6">
    <location>
        <begin position="208"/>
        <end position="241"/>
    </location>
</feature>
<dbReference type="RefSeq" id="WP_275474391.1">
    <property type="nucleotide sequence ID" value="NZ_CP162940.1"/>
</dbReference>
<organism evidence="7 8">
    <name type="scientific">Alicyclobacillus fastidiosus</name>
    <dbReference type="NCBI Taxonomy" id="392011"/>
    <lineage>
        <taxon>Bacteria</taxon>
        <taxon>Bacillati</taxon>
        <taxon>Bacillota</taxon>
        <taxon>Bacilli</taxon>
        <taxon>Bacillales</taxon>
        <taxon>Alicyclobacillaceae</taxon>
        <taxon>Alicyclobacillus</taxon>
    </lineage>
</organism>
<dbReference type="Proteomes" id="UP001579974">
    <property type="component" value="Unassembled WGS sequence"/>
</dbReference>
<evidence type="ECO:0000256" key="3">
    <source>
        <dbReference type="ARBA" id="ARBA00022960"/>
    </source>
</evidence>
<feature type="transmembrane region" description="Helical" evidence="6">
    <location>
        <begin position="178"/>
        <end position="196"/>
    </location>
</feature>
<evidence type="ECO:0000313" key="7">
    <source>
        <dbReference type="EMBL" id="MFB5190845.1"/>
    </source>
</evidence>
<evidence type="ECO:0000256" key="5">
    <source>
        <dbReference type="ARBA" id="ARBA00023136"/>
    </source>
</evidence>
<feature type="transmembrane region" description="Helical" evidence="6">
    <location>
        <begin position="247"/>
        <end position="267"/>
    </location>
</feature>
<feature type="transmembrane region" description="Helical" evidence="6">
    <location>
        <begin position="81"/>
        <end position="103"/>
    </location>
</feature>
<evidence type="ECO:0000256" key="1">
    <source>
        <dbReference type="ARBA" id="ARBA00004141"/>
    </source>
</evidence>
<dbReference type="InterPro" id="IPR047928">
    <property type="entry name" value="Perm_prefix_1"/>
</dbReference>
<accession>A0ABV5AG86</accession>
<sequence length="436" mass="48793">MSGTLLHPRLETYIETVCAQVKNREAHKLIREDINGHFTDALEDELERGWNEEEAVLRAIERLGQPEELGRSFHLIHQRRVDWPAIMCLAMLSFLGILVTIGNMRDMPFGQHDTMPWNTIAGVALGLGLGAAVFFANPRHIQKMWPLLLFGTAVLMLVTLVVGSSSRPFWGPKSLDGFDVFTMSPYLLALGLAGALSCERWKSHWRAWLLVFTVALMQILFALDGSPVLIVADIMLFVALVRHREVLWRFAVVAVPALVLGVRMTLIRLPLRYVVERFTIAFHAGTAPESIGYENYQTQLLVQNAGWFGHGMGGHPFLLAGSHGVFAFAELINLFGWSAGAVLAGVVIWLIARLWKRGMTLSQPFAYQSFLCLMTLLSFQLIYPMMIGLGVFPIIGVKMPFVSGGPLPTILALSSFGWLLNLLKRTEYRYQRAVEM</sequence>
<evidence type="ECO:0000256" key="2">
    <source>
        <dbReference type="ARBA" id="ARBA00022692"/>
    </source>
</evidence>
<feature type="transmembrane region" description="Helical" evidence="6">
    <location>
        <begin position="115"/>
        <end position="135"/>
    </location>
</feature>
<feature type="transmembrane region" description="Helical" evidence="6">
    <location>
        <begin position="147"/>
        <end position="166"/>
    </location>
</feature>
<comment type="subcellular location">
    <subcellularLocation>
        <location evidence="1">Membrane</location>
        <topology evidence="1">Multi-pass membrane protein</topology>
    </subcellularLocation>
</comment>
<keyword evidence="2 6" id="KW-0812">Transmembrane</keyword>
<keyword evidence="3" id="KW-0133">Cell shape</keyword>
<gene>
    <name evidence="7" type="ORF">KKP3000_004331</name>
</gene>
<comment type="caution">
    <text evidence="7">The sequence shown here is derived from an EMBL/GenBank/DDBJ whole genome shotgun (WGS) entry which is preliminary data.</text>
</comment>